<dbReference type="HAMAP" id="MF_01216">
    <property type="entry name" value="Azoreductase_type1"/>
    <property type="match status" value="1"/>
</dbReference>
<dbReference type="InterPro" id="IPR050104">
    <property type="entry name" value="FMN-dep_NADH:Q_OxRdtase_AzoR1"/>
</dbReference>
<dbReference type="Pfam" id="PF02525">
    <property type="entry name" value="Flavodoxin_2"/>
    <property type="match status" value="1"/>
</dbReference>
<evidence type="ECO:0000259" key="7">
    <source>
        <dbReference type="Pfam" id="PF02525"/>
    </source>
</evidence>
<dbReference type="RefSeq" id="WP_127747027.1">
    <property type="nucleotide sequence ID" value="NZ_CP033219.1"/>
</dbReference>
<dbReference type="GO" id="GO:0010181">
    <property type="term" value="F:FMN binding"/>
    <property type="evidence" value="ECO:0007669"/>
    <property type="project" value="UniProtKB-UniRule"/>
</dbReference>
<protein>
    <recommendedName>
        <fullName evidence="6">FMN dependent NADH:quinone oxidoreductase</fullName>
        <ecNumber evidence="6">1.6.5.-</ecNumber>
    </recommendedName>
    <alternativeName>
        <fullName evidence="6">Azo-dye reductase</fullName>
    </alternativeName>
    <alternativeName>
        <fullName evidence="6">FMN-dependent NADH-azo compound oxidoreductase</fullName>
    </alternativeName>
    <alternativeName>
        <fullName evidence="6">FMN-dependent NADH-azoreductase</fullName>
        <ecNumber evidence="6">1.7.1.17</ecNumber>
    </alternativeName>
</protein>
<evidence type="ECO:0000313" key="9">
    <source>
        <dbReference type="Proteomes" id="UP000283063"/>
    </source>
</evidence>
<evidence type="ECO:0000256" key="4">
    <source>
        <dbReference type="ARBA" id="ARBA00023027"/>
    </source>
</evidence>
<reference evidence="8 9" key="1">
    <citation type="submission" date="2018-10" db="EMBL/GenBank/DDBJ databases">
        <title>Parasedimentitalea marina sp. nov., a psychrophilic bacterium isolated from deep seawater of the New Britain Trench.</title>
        <authorList>
            <person name="Cao J."/>
        </authorList>
    </citation>
    <scope>NUCLEOTIDE SEQUENCE [LARGE SCALE GENOMIC DNA]</scope>
    <source>
        <strain evidence="8 9">W43</strain>
    </source>
</reference>
<keyword evidence="4 6" id="KW-0520">NAD</keyword>
<dbReference type="AlphaFoldDB" id="A0A3T0MXV0"/>
<gene>
    <name evidence="6" type="primary">azoR</name>
    <name evidence="8" type="ORF">EBB79_00860</name>
</gene>
<dbReference type="SUPFAM" id="SSF52218">
    <property type="entry name" value="Flavoproteins"/>
    <property type="match status" value="1"/>
</dbReference>
<dbReference type="PANTHER" id="PTHR43741">
    <property type="entry name" value="FMN-DEPENDENT NADH-AZOREDUCTASE 1"/>
    <property type="match status" value="1"/>
</dbReference>
<organism evidence="8 9">
    <name type="scientific">Parasedimentitalea marina</name>
    <dbReference type="NCBI Taxonomy" id="2483033"/>
    <lineage>
        <taxon>Bacteria</taxon>
        <taxon>Pseudomonadati</taxon>
        <taxon>Pseudomonadota</taxon>
        <taxon>Alphaproteobacteria</taxon>
        <taxon>Rhodobacterales</taxon>
        <taxon>Paracoccaceae</taxon>
        <taxon>Parasedimentitalea</taxon>
    </lineage>
</organism>
<keyword evidence="9" id="KW-1185">Reference proteome</keyword>
<dbReference type="InterPro" id="IPR029039">
    <property type="entry name" value="Flavoprotein-like_sf"/>
</dbReference>
<dbReference type="Gene3D" id="3.40.50.360">
    <property type="match status" value="1"/>
</dbReference>
<comment type="similarity">
    <text evidence="6">Belongs to the azoreductase type 1 family.</text>
</comment>
<comment type="caution">
    <text evidence="6">Lacks conserved residue(s) required for the propagation of feature annotation.</text>
</comment>
<dbReference type="EC" id="1.7.1.17" evidence="6"/>
<proteinExistence type="inferred from homology"/>
<feature type="domain" description="Flavodoxin-like fold" evidence="7">
    <location>
        <begin position="4"/>
        <end position="190"/>
    </location>
</feature>
<evidence type="ECO:0000256" key="6">
    <source>
        <dbReference type="HAMAP-Rule" id="MF_01216"/>
    </source>
</evidence>
<dbReference type="KEGG" id="sedi:EBB79_00860"/>
<evidence type="ECO:0000256" key="1">
    <source>
        <dbReference type="ARBA" id="ARBA00022630"/>
    </source>
</evidence>
<comment type="catalytic activity">
    <reaction evidence="5">
        <text>N,N-dimethyl-1,4-phenylenediamine + anthranilate + 2 NAD(+) = 2-(4-dimethylaminophenyl)diazenylbenzoate + 2 NADH + 2 H(+)</text>
        <dbReference type="Rhea" id="RHEA:55872"/>
        <dbReference type="ChEBI" id="CHEBI:15378"/>
        <dbReference type="ChEBI" id="CHEBI:15783"/>
        <dbReference type="ChEBI" id="CHEBI:16567"/>
        <dbReference type="ChEBI" id="CHEBI:57540"/>
        <dbReference type="ChEBI" id="CHEBI:57945"/>
        <dbReference type="ChEBI" id="CHEBI:71579"/>
        <dbReference type="EC" id="1.7.1.17"/>
    </reaction>
    <physiologicalReaction direction="right-to-left" evidence="5">
        <dbReference type="Rhea" id="RHEA:55874"/>
    </physiologicalReaction>
</comment>
<evidence type="ECO:0000256" key="2">
    <source>
        <dbReference type="ARBA" id="ARBA00022643"/>
    </source>
</evidence>
<comment type="function">
    <text evidence="6">Also exhibits azoreductase activity. Catalyzes the reductive cleavage of the azo bond in aromatic azo compounds to the corresponding amines.</text>
</comment>
<accession>A0A3T0MXV0</accession>
<evidence type="ECO:0000256" key="3">
    <source>
        <dbReference type="ARBA" id="ARBA00023002"/>
    </source>
</evidence>
<comment type="function">
    <text evidence="6">Quinone reductase that provides resistance to thiol-specific stress caused by electrophilic quinones.</text>
</comment>
<feature type="binding site" evidence="6">
    <location>
        <begin position="17"/>
        <end position="19"/>
    </location>
    <ligand>
        <name>FMN</name>
        <dbReference type="ChEBI" id="CHEBI:58210"/>
    </ligand>
</feature>
<dbReference type="OrthoDB" id="9787136at2"/>
<dbReference type="GO" id="GO:0009055">
    <property type="term" value="F:electron transfer activity"/>
    <property type="evidence" value="ECO:0007669"/>
    <property type="project" value="UniProtKB-UniRule"/>
</dbReference>
<dbReference type="EC" id="1.6.5.-" evidence="6"/>
<keyword evidence="3 6" id="KW-0560">Oxidoreductase</keyword>
<comment type="cofactor">
    <cofactor evidence="6">
        <name>FMN</name>
        <dbReference type="ChEBI" id="CHEBI:58210"/>
    </cofactor>
    <text evidence="6">Binds 1 FMN per subunit.</text>
</comment>
<dbReference type="PANTHER" id="PTHR43741:SF2">
    <property type="entry name" value="FMN-DEPENDENT NADH:QUINONE OXIDOREDUCTASE"/>
    <property type="match status" value="1"/>
</dbReference>
<sequence length="193" mass="20385">MTQTVLHIDASARTEGSTSRELTAKIIARLNADTVIRRDLSSALPQITEGWINANFTPADDRDAVQRDLLSLSDQLVDEAKAADTLVIGMPIYNFSVPASLKAWIDLMARVGVTFSYSEAGPEGLLTGKRAIVAVATGGTQVGSDIDFATGYLRHVLGFIGITDVQFVSADAMGQDAEAAMARANSAIEALAA</sequence>
<keyword evidence="1 6" id="KW-0285">Flavoprotein</keyword>
<name>A0A3T0MXV0_9RHOB</name>
<comment type="subunit">
    <text evidence="6">Homodimer.</text>
</comment>
<dbReference type="InterPro" id="IPR003680">
    <property type="entry name" value="Flavodoxin_fold"/>
</dbReference>
<dbReference type="Proteomes" id="UP000283063">
    <property type="component" value="Chromosome"/>
</dbReference>
<feature type="binding site" evidence="6">
    <location>
        <position position="11"/>
    </location>
    <ligand>
        <name>FMN</name>
        <dbReference type="ChEBI" id="CHEBI:58210"/>
    </ligand>
</feature>
<dbReference type="InterPro" id="IPR023048">
    <property type="entry name" value="NADH:quinone_OxRdtase_FMN_depd"/>
</dbReference>
<comment type="catalytic activity">
    <reaction evidence="6">
        <text>2 a quinone + NADH + H(+) = 2 a 1,4-benzosemiquinone + NAD(+)</text>
        <dbReference type="Rhea" id="RHEA:65952"/>
        <dbReference type="ChEBI" id="CHEBI:15378"/>
        <dbReference type="ChEBI" id="CHEBI:57540"/>
        <dbReference type="ChEBI" id="CHEBI:57945"/>
        <dbReference type="ChEBI" id="CHEBI:132124"/>
        <dbReference type="ChEBI" id="CHEBI:134225"/>
    </reaction>
</comment>
<dbReference type="GO" id="GO:0016655">
    <property type="term" value="F:oxidoreductase activity, acting on NAD(P)H, quinone or similar compound as acceptor"/>
    <property type="evidence" value="ECO:0007669"/>
    <property type="project" value="InterPro"/>
</dbReference>
<dbReference type="GO" id="GO:0016652">
    <property type="term" value="F:oxidoreductase activity, acting on NAD(P)H as acceptor"/>
    <property type="evidence" value="ECO:0007669"/>
    <property type="project" value="UniProtKB-UniRule"/>
</dbReference>
<evidence type="ECO:0000313" key="8">
    <source>
        <dbReference type="EMBL" id="AZV76587.1"/>
    </source>
</evidence>
<dbReference type="EMBL" id="CP033219">
    <property type="protein sequence ID" value="AZV76587.1"/>
    <property type="molecule type" value="Genomic_DNA"/>
</dbReference>
<keyword evidence="2 6" id="KW-0288">FMN</keyword>
<evidence type="ECO:0000256" key="5">
    <source>
        <dbReference type="ARBA" id="ARBA00048542"/>
    </source>
</evidence>